<feature type="compositionally biased region" description="Basic residues" evidence="2">
    <location>
        <begin position="760"/>
        <end position="774"/>
    </location>
</feature>
<gene>
    <name evidence="3" type="ORF">ARMGADRAFT_1084403</name>
</gene>
<sequence length="845" mass="96352">MAAERSAAVVVPRWSSNTSVDEIDVPEEFCTRPMPSSTAGDRSDNLFCIWEEVLAHRLQNEPAAGPLQHLKRARTSDMSNITPSKVFATESMRAKTLTTKLTDTLRRSQKHRDDTKQQVQWFILFSLIMTVICTTAADLNQTIAGLEETVIDQHNQIQERDAKISRMGNKIQDSNVNAEALQKEVEWLQELLQVEQSHISPDIMFSNRNYEELKRDLEQSRLKDKSETDERDSRKCLQEYQTALEAQKQDVQNARRTVMDELMPQFRYALQDTLDKYNADSEKESEPGCNADREELDRLRQEALGKDRHHAHEIQRMYNEIGKMKHYCLAANARIIEVETQLQQASSKKSSTEGGFESTRPSSSKMDSRSNRKLKFDERISTFSAQASQPQNQPHTSYPNMQAPMSSSFGSQPQSMPFGFAQPSGSAFNAFGQPFNFGPAATPYASVLQPPQGRGTSGGPEPVPLNRNPNHGLGDDLLESGDEADVEDAPTSSKGKKAATQRCTEWSSDVDSCTNNTATKRRSKWRKKGTTGEFKARRAEQLHSPESNAIMGKIRDLQHQLLGITKDKDVHMAFAKGKHTSIKIANDYYNGVSEHAQSLDPFYPCWADIKHRWNYELRDLFVDHFIAELEEENKGWISATQYIGDHFMQCLNTMKQSMERHLNGSWDHTATISHRGRRCGFLWESHMKFASERRKKSAYMPLTHMLDLCGPEAMSTDESDGGGEVYNVVRKEWRSMHVIVLLKWLDHKRDADSHTGFGNRKARTTSCRRQRYPHGRAPNSVRKPIAQLPINFYDADWLQTCTAQQWADLDPLPAMELPLYVFTWPEFHHLPVDKDDQDEYQILPG</sequence>
<feature type="compositionally biased region" description="Polar residues" evidence="2">
    <location>
        <begin position="381"/>
        <end position="413"/>
    </location>
</feature>
<feature type="region of interest" description="Disordered" evidence="2">
    <location>
        <begin position="442"/>
        <end position="500"/>
    </location>
</feature>
<keyword evidence="4" id="KW-1185">Reference proteome</keyword>
<dbReference type="InParanoid" id="A0A2H3D0S0"/>
<feature type="coiled-coil region" evidence="1">
    <location>
        <begin position="164"/>
        <end position="257"/>
    </location>
</feature>
<dbReference type="STRING" id="47427.A0A2H3D0S0"/>
<evidence type="ECO:0000313" key="4">
    <source>
        <dbReference type="Proteomes" id="UP000217790"/>
    </source>
</evidence>
<dbReference type="OrthoDB" id="3224221at2759"/>
<evidence type="ECO:0000313" key="3">
    <source>
        <dbReference type="EMBL" id="PBK88855.1"/>
    </source>
</evidence>
<feature type="region of interest" description="Disordered" evidence="2">
    <location>
        <begin position="521"/>
        <end position="542"/>
    </location>
</feature>
<evidence type="ECO:0000256" key="2">
    <source>
        <dbReference type="SAM" id="MobiDB-lite"/>
    </source>
</evidence>
<dbReference type="Proteomes" id="UP000217790">
    <property type="component" value="Unassembled WGS sequence"/>
</dbReference>
<dbReference type="AlphaFoldDB" id="A0A2H3D0S0"/>
<name>A0A2H3D0S0_ARMGA</name>
<evidence type="ECO:0000256" key="1">
    <source>
        <dbReference type="SAM" id="Coils"/>
    </source>
</evidence>
<accession>A0A2H3D0S0</accession>
<feature type="region of interest" description="Disordered" evidence="2">
    <location>
        <begin position="344"/>
        <end position="413"/>
    </location>
</feature>
<feature type="compositionally biased region" description="Polar residues" evidence="2">
    <location>
        <begin position="344"/>
        <end position="365"/>
    </location>
</feature>
<protein>
    <submittedName>
        <fullName evidence="3">Uncharacterized protein</fullName>
    </submittedName>
</protein>
<organism evidence="3 4">
    <name type="scientific">Armillaria gallica</name>
    <name type="common">Bulbous honey fungus</name>
    <name type="synonym">Armillaria bulbosa</name>
    <dbReference type="NCBI Taxonomy" id="47427"/>
    <lineage>
        <taxon>Eukaryota</taxon>
        <taxon>Fungi</taxon>
        <taxon>Dikarya</taxon>
        <taxon>Basidiomycota</taxon>
        <taxon>Agaricomycotina</taxon>
        <taxon>Agaricomycetes</taxon>
        <taxon>Agaricomycetidae</taxon>
        <taxon>Agaricales</taxon>
        <taxon>Marasmiineae</taxon>
        <taxon>Physalacriaceae</taxon>
        <taxon>Armillaria</taxon>
    </lineage>
</organism>
<feature type="region of interest" description="Disordered" evidence="2">
    <location>
        <begin position="753"/>
        <end position="780"/>
    </location>
</feature>
<feature type="compositionally biased region" description="Acidic residues" evidence="2">
    <location>
        <begin position="476"/>
        <end position="488"/>
    </location>
</feature>
<feature type="compositionally biased region" description="Basic and acidic residues" evidence="2">
    <location>
        <begin position="366"/>
        <end position="380"/>
    </location>
</feature>
<proteinExistence type="predicted"/>
<reference evidence="4" key="1">
    <citation type="journal article" date="2017" name="Nat. Ecol. Evol.">
        <title>Genome expansion and lineage-specific genetic innovations in the forest pathogenic fungi Armillaria.</title>
        <authorList>
            <person name="Sipos G."/>
            <person name="Prasanna A.N."/>
            <person name="Walter M.C."/>
            <person name="O'Connor E."/>
            <person name="Balint B."/>
            <person name="Krizsan K."/>
            <person name="Kiss B."/>
            <person name="Hess J."/>
            <person name="Varga T."/>
            <person name="Slot J."/>
            <person name="Riley R."/>
            <person name="Boka B."/>
            <person name="Rigling D."/>
            <person name="Barry K."/>
            <person name="Lee J."/>
            <person name="Mihaltcheva S."/>
            <person name="LaButti K."/>
            <person name="Lipzen A."/>
            <person name="Waldron R."/>
            <person name="Moloney N.M."/>
            <person name="Sperisen C."/>
            <person name="Kredics L."/>
            <person name="Vagvoelgyi C."/>
            <person name="Patrignani A."/>
            <person name="Fitzpatrick D."/>
            <person name="Nagy I."/>
            <person name="Doyle S."/>
            <person name="Anderson J.B."/>
            <person name="Grigoriev I.V."/>
            <person name="Gueldener U."/>
            <person name="Muensterkoetter M."/>
            <person name="Nagy L.G."/>
        </authorList>
    </citation>
    <scope>NUCLEOTIDE SEQUENCE [LARGE SCALE GENOMIC DNA]</scope>
    <source>
        <strain evidence="4">Ar21-2</strain>
    </source>
</reference>
<dbReference type="EMBL" id="KZ293671">
    <property type="protein sequence ID" value="PBK88855.1"/>
    <property type="molecule type" value="Genomic_DNA"/>
</dbReference>
<keyword evidence="1" id="KW-0175">Coiled coil</keyword>